<feature type="compositionally biased region" description="Polar residues" evidence="2">
    <location>
        <begin position="93"/>
        <end position="112"/>
    </location>
</feature>
<keyword evidence="1" id="KW-0175">Coiled coil</keyword>
<accession>A0AAN6ZJG1</accession>
<reference evidence="3" key="1">
    <citation type="journal article" date="2023" name="Mol. Phylogenet. Evol.">
        <title>Genome-scale phylogeny and comparative genomics of the fungal order Sordariales.</title>
        <authorList>
            <person name="Hensen N."/>
            <person name="Bonometti L."/>
            <person name="Westerberg I."/>
            <person name="Brannstrom I.O."/>
            <person name="Guillou S."/>
            <person name="Cros-Aarteil S."/>
            <person name="Calhoun S."/>
            <person name="Haridas S."/>
            <person name="Kuo A."/>
            <person name="Mondo S."/>
            <person name="Pangilinan J."/>
            <person name="Riley R."/>
            <person name="LaButti K."/>
            <person name="Andreopoulos B."/>
            <person name="Lipzen A."/>
            <person name="Chen C."/>
            <person name="Yan M."/>
            <person name="Daum C."/>
            <person name="Ng V."/>
            <person name="Clum A."/>
            <person name="Steindorff A."/>
            <person name="Ohm R.A."/>
            <person name="Martin F."/>
            <person name="Silar P."/>
            <person name="Natvig D.O."/>
            <person name="Lalanne C."/>
            <person name="Gautier V."/>
            <person name="Ament-Velasquez S.L."/>
            <person name="Kruys A."/>
            <person name="Hutchinson M.I."/>
            <person name="Powell A.J."/>
            <person name="Barry K."/>
            <person name="Miller A.N."/>
            <person name="Grigoriev I.V."/>
            <person name="Debuchy R."/>
            <person name="Gladieux P."/>
            <person name="Hiltunen Thoren M."/>
            <person name="Johannesson H."/>
        </authorList>
    </citation>
    <scope>NUCLEOTIDE SEQUENCE</scope>
    <source>
        <strain evidence="3">CBS 141.50</strain>
    </source>
</reference>
<feature type="region of interest" description="Disordered" evidence="2">
    <location>
        <begin position="197"/>
        <end position="219"/>
    </location>
</feature>
<feature type="compositionally biased region" description="Basic and acidic residues" evidence="2">
    <location>
        <begin position="917"/>
        <end position="943"/>
    </location>
</feature>
<keyword evidence="4" id="KW-1185">Reference proteome</keyword>
<feature type="coiled-coil region" evidence="1">
    <location>
        <begin position="251"/>
        <end position="292"/>
    </location>
</feature>
<proteinExistence type="predicted"/>
<evidence type="ECO:0000313" key="4">
    <source>
        <dbReference type="Proteomes" id="UP001302676"/>
    </source>
</evidence>
<feature type="compositionally biased region" description="Low complexity" evidence="2">
    <location>
        <begin position="952"/>
        <end position="962"/>
    </location>
</feature>
<dbReference type="EMBL" id="MU853610">
    <property type="protein sequence ID" value="KAK4141500.1"/>
    <property type="molecule type" value="Genomic_DNA"/>
</dbReference>
<dbReference type="GeneID" id="87818162"/>
<reference evidence="3" key="2">
    <citation type="submission" date="2023-05" db="EMBL/GenBank/DDBJ databases">
        <authorList>
            <consortium name="Lawrence Berkeley National Laboratory"/>
            <person name="Steindorff A."/>
            <person name="Hensen N."/>
            <person name="Bonometti L."/>
            <person name="Westerberg I."/>
            <person name="Brannstrom I.O."/>
            <person name="Guillou S."/>
            <person name="Cros-Aarteil S."/>
            <person name="Calhoun S."/>
            <person name="Haridas S."/>
            <person name="Kuo A."/>
            <person name="Mondo S."/>
            <person name="Pangilinan J."/>
            <person name="Riley R."/>
            <person name="Labutti K."/>
            <person name="Andreopoulos B."/>
            <person name="Lipzen A."/>
            <person name="Chen C."/>
            <person name="Yanf M."/>
            <person name="Daum C."/>
            <person name="Ng V."/>
            <person name="Clum A."/>
            <person name="Ohm R."/>
            <person name="Martin F."/>
            <person name="Silar P."/>
            <person name="Natvig D."/>
            <person name="Lalanne C."/>
            <person name="Gautier V."/>
            <person name="Ament-Velasquez S.L."/>
            <person name="Kruys A."/>
            <person name="Hutchinson M.I."/>
            <person name="Powell A.J."/>
            <person name="Barry K."/>
            <person name="Miller A.N."/>
            <person name="Grigoriev I.V."/>
            <person name="Debuchy R."/>
            <person name="Gladieux P."/>
            <person name="Thoren M.H."/>
            <person name="Johannesson H."/>
        </authorList>
    </citation>
    <scope>NUCLEOTIDE SEQUENCE</scope>
    <source>
        <strain evidence="3">CBS 141.50</strain>
    </source>
</reference>
<feature type="region of interest" description="Disordered" evidence="2">
    <location>
        <begin position="19"/>
        <end position="114"/>
    </location>
</feature>
<feature type="coiled-coil region" evidence="1">
    <location>
        <begin position="317"/>
        <end position="603"/>
    </location>
</feature>
<feature type="compositionally biased region" description="Basic and acidic residues" evidence="2">
    <location>
        <begin position="71"/>
        <end position="90"/>
    </location>
</feature>
<evidence type="ECO:0000313" key="3">
    <source>
        <dbReference type="EMBL" id="KAK4141500.1"/>
    </source>
</evidence>
<feature type="region of interest" description="Disordered" evidence="2">
    <location>
        <begin position="808"/>
        <end position="832"/>
    </location>
</feature>
<feature type="coiled-coil region" evidence="1">
    <location>
        <begin position="653"/>
        <end position="786"/>
    </location>
</feature>
<feature type="compositionally biased region" description="Basic and acidic residues" evidence="2">
    <location>
        <begin position="985"/>
        <end position="1009"/>
    </location>
</feature>
<feature type="compositionally biased region" description="Low complexity" evidence="2">
    <location>
        <begin position="813"/>
        <end position="829"/>
    </location>
</feature>
<feature type="coiled-coil region" evidence="1">
    <location>
        <begin position="169"/>
        <end position="196"/>
    </location>
</feature>
<protein>
    <submittedName>
        <fullName evidence="3">Uncharacterized protein</fullName>
    </submittedName>
</protein>
<dbReference type="Proteomes" id="UP001302676">
    <property type="component" value="Unassembled WGS sequence"/>
</dbReference>
<feature type="region of interest" description="Disordered" evidence="2">
    <location>
        <begin position="917"/>
        <end position="1009"/>
    </location>
</feature>
<evidence type="ECO:0000256" key="2">
    <source>
        <dbReference type="SAM" id="MobiDB-lite"/>
    </source>
</evidence>
<evidence type="ECO:0000256" key="1">
    <source>
        <dbReference type="SAM" id="Coils"/>
    </source>
</evidence>
<feature type="compositionally biased region" description="Basic residues" evidence="2">
    <location>
        <begin position="47"/>
        <end position="57"/>
    </location>
</feature>
<sequence>MATIVLDGDSDHDESCIVVAGSKRARSREPKVEKQSANAKPAGPPAKRPRGRPRKVKSNTAETAIVLSDTGSDHEEARRQKEKKKVEKTTAKSSPTPARNVNQSPTRSTVTPSAMPADVETLQQQLASERRLRYESETRARELQTIMDDQDASWAASLAAQSMPLQLEMERLTTEKKDLEASCKDLKTRLNTALSNKLGNDVASGHEASNPARDQEQSGHVEMVDHGTITEGGTDEIGRLRDVATSQAKDLAEAYSKVASLTKELEDLTAQHNKTTETIRQHETRIQLLSDELTIARTAAPDNTNTHHTVADPQTQLDAAIISRTQAEEELQAMQARWIETKNTLSVRDEQLAELENRCKDAEEKVRQGLVAMAAKRKDTADILRMKEEQLARSEEILEKVNRDLALVQDQLAAAEQGNAAAETREIINNLHTERNTLLQESQGRLAEVQGLQKKLEELQETLVAYERQNQQLGVHAADQEGLNQQKLAAYHSMISTLQHEKQQSETTVSQLQNELQNVRTLLEEQKRIASSLHMDQHRWTAISRAADHKLINLQRDTDHYREAVSRLQRENDALRAEYTNVVRKAKARESEMRQQLARLGQDPGTISANASQGSPRVDQKVELVVKDDEVMEQLKAKLAQREDDVRHKDSLIITQQQEADDMREDLEAVRSAAAKFQFDANAHLAEIEKLRVVLEEEKKKETATKQAQIEQLQSTIASLNAEMSHYKEGLTAREEELQELHQQLTELTAVNKQLQRTNETHETTIGMMNQNLNAYTAELDFLKAQSKQPTPALASAPVPITPIQCTQPVNSQPTPNAPFNTPNPQAQPSPTLSKTRALNLEAANTTLEALNTALASKSAQHAADQERMTCELKRARKERDEIEKQMERLDRQLAGQYVALARMKAVVRGWRGVKEVREDTPEGGDRGDGEGREGGDEHGEDRGDGDDMEVDGVQVDGMVVDESGRDELESDGMVIETATAAGGKEQDDNGGEAKDGEAENSQKEDNRE</sequence>
<dbReference type="PANTHER" id="PTHR23159">
    <property type="entry name" value="CENTROSOMAL PROTEIN 2"/>
    <property type="match status" value="1"/>
</dbReference>
<comment type="caution">
    <text evidence="3">The sequence shown here is derived from an EMBL/GenBank/DDBJ whole genome shotgun (WGS) entry which is preliminary data.</text>
</comment>
<gene>
    <name evidence="3" type="ORF">C8A04DRAFT_30869</name>
</gene>
<dbReference type="RefSeq" id="XP_062634871.1">
    <property type="nucleotide sequence ID" value="XM_062781549.1"/>
</dbReference>
<dbReference type="PANTHER" id="PTHR23159:SF31">
    <property type="entry name" value="CENTROSOME-ASSOCIATED PROTEIN CEP250 ISOFORM X1"/>
    <property type="match status" value="1"/>
</dbReference>
<dbReference type="AlphaFoldDB" id="A0AAN6ZJG1"/>
<name>A0AAN6ZJG1_9PEZI</name>
<feature type="coiled-coil region" evidence="1">
    <location>
        <begin position="841"/>
        <end position="893"/>
    </location>
</feature>
<organism evidence="3 4">
    <name type="scientific">Dichotomopilus funicola</name>
    <dbReference type="NCBI Taxonomy" id="1934379"/>
    <lineage>
        <taxon>Eukaryota</taxon>
        <taxon>Fungi</taxon>
        <taxon>Dikarya</taxon>
        <taxon>Ascomycota</taxon>
        <taxon>Pezizomycotina</taxon>
        <taxon>Sordariomycetes</taxon>
        <taxon>Sordariomycetidae</taxon>
        <taxon>Sordariales</taxon>
        <taxon>Chaetomiaceae</taxon>
        <taxon>Dichotomopilus</taxon>
    </lineage>
</organism>